<evidence type="ECO:0000313" key="3">
    <source>
        <dbReference type="Proteomes" id="UP000018040"/>
    </source>
</evidence>
<keyword evidence="1" id="KW-1133">Transmembrane helix</keyword>
<evidence type="ECO:0000256" key="1">
    <source>
        <dbReference type="SAM" id="Phobius"/>
    </source>
</evidence>
<protein>
    <submittedName>
        <fullName evidence="2">Molecular chaperone, DnaJ family protein</fullName>
    </submittedName>
</protein>
<organism evidence="2 3">
    <name type="scientific">Giardia intestinalis</name>
    <name type="common">Giardia lamblia</name>
    <dbReference type="NCBI Taxonomy" id="5741"/>
    <lineage>
        <taxon>Eukaryota</taxon>
        <taxon>Metamonada</taxon>
        <taxon>Diplomonadida</taxon>
        <taxon>Hexamitidae</taxon>
        <taxon>Giardiinae</taxon>
        <taxon>Giardia</taxon>
    </lineage>
</organism>
<keyword evidence="1" id="KW-0472">Membrane</keyword>
<gene>
    <name evidence="2" type="ORF">GSB_150716</name>
</gene>
<keyword evidence="1" id="KW-0812">Transmembrane</keyword>
<feature type="transmembrane region" description="Helical" evidence="1">
    <location>
        <begin position="7"/>
        <end position="29"/>
    </location>
</feature>
<accession>V6TZ83</accession>
<sequence length="84" mass="9670">VKKIKNLLRHLTIILIAFLFYTTSFLSAFRTVIWGSGGVCDVMINNKKYCSKFSEVLVSVNGKCGNLLFHRRKLPHTKNKLREI</sequence>
<name>V6TZ83_GIAIN</name>
<feature type="non-terminal residue" evidence="2">
    <location>
        <position position="1"/>
    </location>
</feature>
<dbReference type="AlphaFoldDB" id="V6TZ83"/>
<reference evidence="2 3" key="2">
    <citation type="journal article" date="2013" name="Genome Biol. Evol.">
        <title>Genome sequencing of Giardia lamblia genotypes A2 and B isolates (DH and GS) and comparative analysis with the genomes of genotypes A1 and E (WB and Pig).</title>
        <authorList>
            <person name="Adam R.D."/>
            <person name="Dahlstrom E.W."/>
            <person name="Martens C.A."/>
            <person name="Bruno D.P."/>
            <person name="Barbian K.D."/>
            <person name="Ricklefs S.M."/>
            <person name="Hernandez M.M."/>
            <person name="Narla N.P."/>
            <person name="Patel R.B."/>
            <person name="Porcella S.F."/>
            <person name="Nash T.E."/>
        </authorList>
    </citation>
    <scope>NUCLEOTIDE SEQUENCE [LARGE SCALE GENOMIC DNA]</scope>
    <source>
        <strain evidence="2 3">GS</strain>
    </source>
</reference>
<dbReference type="EMBL" id="AHHH01000031">
    <property type="protein sequence ID" value="ESU44061.1"/>
    <property type="molecule type" value="Genomic_DNA"/>
</dbReference>
<proteinExistence type="predicted"/>
<comment type="caution">
    <text evidence="2">The sequence shown here is derived from an EMBL/GenBank/DDBJ whole genome shotgun (WGS) entry which is preliminary data.</text>
</comment>
<evidence type="ECO:0000313" key="2">
    <source>
        <dbReference type="EMBL" id="ESU44061.1"/>
    </source>
</evidence>
<dbReference type="Proteomes" id="UP000018040">
    <property type="component" value="Unassembled WGS sequence"/>
</dbReference>
<reference evidence="3" key="1">
    <citation type="submission" date="2012-02" db="EMBL/GenBank/DDBJ databases">
        <title>Genome sequencing of Giardia lamblia Genotypes A2 and B isolates (DH and GS) and comparative analysis with the genomes of Genotypes A1 and E (WB and Pig).</title>
        <authorList>
            <person name="Adam R."/>
            <person name="Dahlstrom E."/>
            <person name="Martens C."/>
            <person name="Bruno D."/>
            <person name="Barbian K."/>
            <person name="Porcella S.F."/>
            <person name="Nash T."/>
        </authorList>
    </citation>
    <scope>NUCLEOTIDE SEQUENCE</scope>
    <source>
        <strain evidence="3">GS</strain>
    </source>
</reference>